<protein>
    <submittedName>
        <fullName evidence="1">Formyltetrahydrofolate deformylase</fullName>
        <ecNumber evidence="1">3.5.1.10</ecNumber>
    </submittedName>
</protein>
<keyword evidence="2" id="KW-1185">Reference proteome</keyword>
<keyword evidence="1" id="KW-0378">Hydrolase</keyword>
<accession>A0ACC6N115</accession>
<dbReference type="EMBL" id="JAYESG010000010">
    <property type="protein sequence ID" value="MEA3519340.1"/>
    <property type="molecule type" value="Genomic_DNA"/>
</dbReference>
<dbReference type="Proteomes" id="UP001304050">
    <property type="component" value="Unassembled WGS sequence"/>
</dbReference>
<organism evidence="1 2">
    <name type="scientific">Rhizobium mulingense</name>
    <dbReference type="NCBI Taxonomy" id="3031128"/>
    <lineage>
        <taxon>Bacteria</taxon>
        <taxon>Pseudomonadati</taxon>
        <taxon>Pseudomonadota</taxon>
        <taxon>Alphaproteobacteria</taxon>
        <taxon>Hyphomicrobiales</taxon>
        <taxon>Rhizobiaceae</taxon>
        <taxon>Rhizobium/Agrobacterium group</taxon>
        <taxon>Rhizobium</taxon>
    </lineage>
</organism>
<evidence type="ECO:0000313" key="1">
    <source>
        <dbReference type="EMBL" id="MEA3519340.1"/>
    </source>
</evidence>
<proteinExistence type="predicted"/>
<gene>
    <name evidence="1" type="primary">purU</name>
    <name evidence="1" type="ORF">U8465_19810</name>
</gene>
<comment type="caution">
    <text evidence="1">The sequence shown here is derived from an EMBL/GenBank/DDBJ whole genome shotgun (WGS) entry which is preliminary data.</text>
</comment>
<evidence type="ECO:0000313" key="2">
    <source>
        <dbReference type="Proteomes" id="UP001304050"/>
    </source>
</evidence>
<sequence length="294" mass="32705">MKSYVLTVSCKSTRGIVAAISSYLADKGCNIVDSSQFDDLDTGKFFMRVSFISEEGLSGPEISADFSAVAAPFAMDYEFHDSDKRMKVLLMVSRFGHCLNDLLYRWKIGALPIDIVGVVSNHFDYQKVVVNHDIPFHHIKVTKENKPQAEAQLVELVNQTGTELIVLARYMQVLSDQLCKQMSGRIINIHHSFLPSFKGANPYKQAYERGVKLIGATAHYVTADLDEGPIIEQDTARITHAQSADDYVSIGRDVESQVLARAIHAHIHHRTFINGNRTVVFPASPGSYASERMG</sequence>
<dbReference type="EC" id="3.5.1.10" evidence="1"/>
<reference evidence="1" key="1">
    <citation type="submission" date="2023-12" db="EMBL/GenBank/DDBJ databases">
        <title>Diversity of Rhizobium in root nodule of phaseolus vulgaris.</title>
        <authorList>
            <person name="Wang H."/>
        </authorList>
    </citation>
    <scope>NUCLEOTIDE SEQUENCE</scope>
    <source>
        <strain evidence="1">MJ31</strain>
    </source>
</reference>
<name>A0ACC6N115_9HYPH</name>